<dbReference type="AlphaFoldDB" id="A0A5B7G4Z9"/>
<comment type="caution">
    <text evidence="1">The sequence shown here is derived from an EMBL/GenBank/DDBJ whole genome shotgun (WGS) entry which is preliminary data.</text>
</comment>
<dbReference type="Proteomes" id="UP000324222">
    <property type="component" value="Unassembled WGS sequence"/>
</dbReference>
<evidence type="ECO:0000313" key="2">
    <source>
        <dbReference type="Proteomes" id="UP000324222"/>
    </source>
</evidence>
<reference evidence="1 2" key="1">
    <citation type="submission" date="2019-05" db="EMBL/GenBank/DDBJ databases">
        <title>Another draft genome of Portunus trituberculatus and its Hox gene families provides insights of decapod evolution.</title>
        <authorList>
            <person name="Jeong J.-H."/>
            <person name="Song I."/>
            <person name="Kim S."/>
            <person name="Choi T."/>
            <person name="Kim D."/>
            <person name="Ryu S."/>
            <person name="Kim W."/>
        </authorList>
    </citation>
    <scope>NUCLEOTIDE SEQUENCE [LARGE SCALE GENOMIC DNA]</scope>
    <source>
        <tissue evidence="1">Muscle</tissue>
    </source>
</reference>
<protein>
    <submittedName>
        <fullName evidence="1">Neurexin-4</fullName>
    </submittedName>
</protein>
<evidence type="ECO:0000313" key="1">
    <source>
        <dbReference type="EMBL" id="MPC52258.1"/>
    </source>
</evidence>
<name>A0A5B7G4Z9_PORTR</name>
<organism evidence="1 2">
    <name type="scientific">Portunus trituberculatus</name>
    <name type="common">Swimming crab</name>
    <name type="synonym">Neptunus trituberculatus</name>
    <dbReference type="NCBI Taxonomy" id="210409"/>
    <lineage>
        <taxon>Eukaryota</taxon>
        <taxon>Metazoa</taxon>
        <taxon>Ecdysozoa</taxon>
        <taxon>Arthropoda</taxon>
        <taxon>Crustacea</taxon>
        <taxon>Multicrustacea</taxon>
        <taxon>Malacostraca</taxon>
        <taxon>Eumalacostraca</taxon>
        <taxon>Eucarida</taxon>
        <taxon>Decapoda</taxon>
        <taxon>Pleocyemata</taxon>
        <taxon>Brachyura</taxon>
        <taxon>Eubrachyura</taxon>
        <taxon>Portunoidea</taxon>
        <taxon>Portunidae</taxon>
        <taxon>Portuninae</taxon>
        <taxon>Portunus</taxon>
    </lineage>
</organism>
<proteinExistence type="predicted"/>
<gene>
    <name evidence="1" type="primary">Nrx-IV_6</name>
    <name evidence="1" type="ORF">E2C01_046122</name>
</gene>
<dbReference type="EMBL" id="VSRR010010739">
    <property type="protein sequence ID" value="MPC52258.1"/>
    <property type="molecule type" value="Genomic_DNA"/>
</dbReference>
<sequence length="92" mass="9997">MGGCASSVFEDYCGIEPIRYPEEEAETRRPPVVSEEVLMGLYSDNSAVLGVAALPLRSSWYHFPRIAVHGVPDRPLHGAAQGRLPHPGGGRR</sequence>
<keyword evidence="2" id="KW-1185">Reference proteome</keyword>
<accession>A0A5B7G4Z9</accession>
<dbReference type="OrthoDB" id="26719at2759"/>